<dbReference type="PANTHER" id="PTHR30290:SF16">
    <property type="entry name" value="OLIGOPEPTIDE ABC TRANSPORTER, PERIPLASMIC OLIGOPEPTIDE-BINDING PROTEIN"/>
    <property type="match status" value="1"/>
</dbReference>
<evidence type="ECO:0000313" key="4">
    <source>
        <dbReference type="Proteomes" id="UP001595699"/>
    </source>
</evidence>
<gene>
    <name evidence="3" type="ORF">ACFOUW_12390</name>
</gene>
<dbReference type="InterPro" id="IPR039424">
    <property type="entry name" value="SBP_5"/>
</dbReference>
<accession>A0ABV7YAN5</accession>
<proteinExistence type="predicted"/>
<dbReference type="CDD" id="cd08509">
    <property type="entry name" value="PBP2_TmCBP_oligosaccharides_like"/>
    <property type="match status" value="1"/>
</dbReference>
<dbReference type="PIRSF" id="PIRSF002741">
    <property type="entry name" value="MppA"/>
    <property type="match status" value="1"/>
</dbReference>
<dbReference type="Proteomes" id="UP001595699">
    <property type="component" value="Unassembled WGS sequence"/>
</dbReference>
<dbReference type="EMBL" id="JBHRZH010000009">
    <property type="protein sequence ID" value="MFC3761637.1"/>
    <property type="molecule type" value="Genomic_DNA"/>
</dbReference>
<dbReference type="PANTHER" id="PTHR30290">
    <property type="entry name" value="PERIPLASMIC BINDING COMPONENT OF ABC TRANSPORTER"/>
    <property type="match status" value="1"/>
</dbReference>
<evidence type="ECO:0000313" key="3">
    <source>
        <dbReference type="EMBL" id="MFC3761637.1"/>
    </source>
</evidence>
<feature type="region of interest" description="Disordered" evidence="1">
    <location>
        <begin position="58"/>
        <end position="82"/>
    </location>
</feature>
<dbReference type="Pfam" id="PF00496">
    <property type="entry name" value="SBP_bac_5"/>
    <property type="match status" value="1"/>
</dbReference>
<name>A0ABV7YAN5_9ACTN</name>
<dbReference type="Gene3D" id="3.90.76.10">
    <property type="entry name" value="Dipeptide-binding Protein, Domain 1"/>
    <property type="match status" value="1"/>
</dbReference>
<feature type="domain" description="Solute-binding protein family 5" evidence="2">
    <location>
        <begin position="132"/>
        <end position="513"/>
    </location>
</feature>
<dbReference type="InterPro" id="IPR000914">
    <property type="entry name" value="SBP_5_dom"/>
</dbReference>
<evidence type="ECO:0000259" key="2">
    <source>
        <dbReference type="Pfam" id="PF00496"/>
    </source>
</evidence>
<dbReference type="Gene3D" id="3.10.105.10">
    <property type="entry name" value="Dipeptide-binding Protein, Domain 3"/>
    <property type="match status" value="1"/>
</dbReference>
<organism evidence="3 4">
    <name type="scientific">Tenggerimyces flavus</name>
    <dbReference type="NCBI Taxonomy" id="1708749"/>
    <lineage>
        <taxon>Bacteria</taxon>
        <taxon>Bacillati</taxon>
        <taxon>Actinomycetota</taxon>
        <taxon>Actinomycetes</taxon>
        <taxon>Propionibacteriales</taxon>
        <taxon>Nocardioidaceae</taxon>
        <taxon>Tenggerimyces</taxon>
    </lineage>
</organism>
<dbReference type="SUPFAM" id="SSF53850">
    <property type="entry name" value="Periplasmic binding protein-like II"/>
    <property type="match status" value="1"/>
</dbReference>
<evidence type="ECO:0000256" key="1">
    <source>
        <dbReference type="SAM" id="MobiDB-lite"/>
    </source>
</evidence>
<dbReference type="Gene3D" id="3.40.190.10">
    <property type="entry name" value="Periplasmic binding protein-like II"/>
    <property type="match status" value="1"/>
</dbReference>
<protein>
    <submittedName>
        <fullName evidence="3">ABC transporter substrate-binding protein</fullName>
    </submittedName>
</protein>
<dbReference type="InterPro" id="IPR030678">
    <property type="entry name" value="Peptide/Ni-bd"/>
</dbReference>
<keyword evidence="4" id="KW-1185">Reference proteome</keyword>
<dbReference type="RefSeq" id="WP_205114206.1">
    <property type="nucleotide sequence ID" value="NZ_JAFBCM010000001.1"/>
</dbReference>
<sequence length="621" mass="69562">MAESMGKRYEDVQDVLKHHMMNRRGALRAGLGFGAAVLFGGSALSACSSGDGGGGTYAGNTKKPAPDEGGGGAPIGKANIPTPRDKTVIIGQVDFQVFNSFNPMIPNGSQGGNGFDTMVREYMFYLNLPTGELIPWLATGYEYNADFTTLTFKFDPNAKWNDGEPLTSEDFKFSVLLRRDNPALLGGGGNAKDFIANIQTPDPQTAILELSKPNPRLHYDYICSIVASFDILPKHIWEKEDPTKFKDNPPVRTGPYMLDKAIPNQKMYVYKKNPNYWNKAKLDPAPEFVIFQSTATSQDAASQAFKRAEFDVGSLDEQHAKQLRSEGYEKLITTPFNDPCPRALWPNHDPARGIISDPRMHHVISYLTDRDKIGKSVWPVETPPAQYPWANYDGNQKWEIPAVADKYKLEFSPQKAEALLDEMGATKNAQGKRMWKGKPATIEVITPAPVDGAEYIIGQTVVTELKKVGIDANVRSYTGSVHSEKWERGEFDISSQWCCQMSQDPGQLYNYFQTRYAKKVGENAVGRNQVRLKDPELDTLSKQLDNLDPESAEAKPLLEKALDEYYQNLPVIPVIQTNYPAYYNTTFWEGWPTEDDLYNVPNNWWGQFMFVIGRLKPTGQK</sequence>
<reference evidence="4" key="1">
    <citation type="journal article" date="2019" name="Int. J. Syst. Evol. Microbiol.">
        <title>The Global Catalogue of Microorganisms (GCM) 10K type strain sequencing project: providing services to taxonomists for standard genome sequencing and annotation.</title>
        <authorList>
            <consortium name="The Broad Institute Genomics Platform"/>
            <consortium name="The Broad Institute Genome Sequencing Center for Infectious Disease"/>
            <person name="Wu L."/>
            <person name="Ma J."/>
        </authorList>
    </citation>
    <scope>NUCLEOTIDE SEQUENCE [LARGE SCALE GENOMIC DNA]</scope>
    <source>
        <strain evidence="4">CGMCC 4.7241</strain>
    </source>
</reference>
<comment type="caution">
    <text evidence="3">The sequence shown here is derived from an EMBL/GenBank/DDBJ whole genome shotgun (WGS) entry which is preliminary data.</text>
</comment>